<reference evidence="2 3" key="1">
    <citation type="journal article" date="2010" name="PLoS Genet.">
        <title>De novo assembly of a 40 Mb eukaryotic genome from short sequence reads: Sordaria macrospora, a model organism for fungal morphogenesis.</title>
        <authorList>
            <person name="Nowrousian M."/>
            <person name="Stajich J."/>
            <person name="Chu M."/>
            <person name="Engh I."/>
            <person name="Espagne E."/>
            <person name="Halliday K."/>
            <person name="Kamerewerd J."/>
            <person name="Kempken F."/>
            <person name="Knab B."/>
            <person name="Kuo H.C."/>
            <person name="Osiewacz H.D."/>
            <person name="Poeggeler S."/>
            <person name="Read N."/>
            <person name="Seiler S."/>
            <person name="Smith K."/>
            <person name="Zickler D."/>
            <person name="Kueck U."/>
            <person name="Freitag M."/>
        </authorList>
    </citation>
    <scope>NUCLEOTIDE SEQUENCE [LARGE SCALE GENOMIC DNA]</scope>
    <source>
        <strain evidence="3">ATCC MYA-333 / DSM 997 / K(L3346) / K-hell</strain>
        <tissue evidence="2">Mycelium</tissue>
    </source>
</reference>
<dbReference type="InterPro" id="IPR013078">
    <property type="entry name" value="His_Pase_superF_clade-1"/>
</dbReference>
<proteinExistence type="predicted"/>
<dbReference type="CDD" id="cd07067">
    <property type="entry name" value="HP_PGM_like"/>
    <property type="match status" value="1"/>
</dbReference>
<feature type="region of interest" description="Disordered" evidence="1">
    <location>
        <begin position="374"/>
        <end position="395"/>
    </location>
</feature>
<comment type="caution">
    <text evidence="2">The sequence shown here is derived from an EMBL/GenBank/DDBJ whole genome shotgun (WGS) entry which is preliminary data.</text>
</comment>
<protein>
    <submittedName>
        <fullName evidence="2">WGS project CABT00000000 data, contig 2.1</fullName>
    </submittedName>
</protein>
<dbReference type="InParanoid" id="F7VK30"/>
<name>F7VK30_SORMK</name>
<sequence>MDNKLSHGRPPASCQNAGFRSNWLVDHTNGSYSSTLRSPTGIAADPALTAHGVDQAKELGQRLLTAEPPIERVYSSLYFRCLQTVEPFVRSASSSPSSMPEDAEKGTTRHLQRQLQVRGETGLGEWYGSAPFEHPVPASLATLESHFPSLLDRDYQPAVVPTRMGESVDELHDRLAVTLERLIAECDRDGIRAVLLCSHAAPIIALGRVLTGNMPESIEVEDFRAFTCGLSVFRRRKGASSGANGVHTATSPASVSASAPRAQTVTDSSSRGSNNASNVLGSTPGTAKQTAKAGTDGLQGAESDPRQQDLHAPVVWRGGRGVGGGWNCELNSDCSHLSQGEERGWRFSGDESFKDAPGANKSMLDAGISLGVVVEGNKESGKSHRKSSTGGGSRL</sequence>
<gene>
    <name evidence="2" type="ORF">SMAC_00073</name>
</gene>
<feature type="compositionally biased region" description="Low complexity" evidence="1">
    <location>
        <begin position="248"/>
        <end position="260"/>
    </location>
</feature>
<evidence type="ECO:0000256" key="1">
    <source>
        <dbReference type="SAM" id="MobiDB-lite"/>
    </source>
</evidence>
<dbReference type="PANTHER" id="PTHR16469">
    <property type="entry name" value="UBIQUITIN-ASSOCIATED AND SH3 DOMAIN-CONTAINING BA-RELATED"/>
    <property type="match status" value="1"/>
</dbReference>
<feature type="region of interest" description="Disordered" evidence="1">
    <location>
        <begin position="90"/>
        <end position="111"/>
    </location>
</feature>
<keyword evidence="3" id="KW-1185">Reference proteome</keyword>
<evidence type="ECO:0000313" key="2">
    <source>
        <dbReference type="EMBL" id="CCC05857.1"/>
    </source>
</evidence>
<feature type="compositionally biased region" description="Polar residues" evidence="1">
    <location>
        <begin position="261"/>
        <end position="289"/>
    </location>
</feature>
<dbReference type="Gene3D" id="3.40.50.1240">
    <property type="entry name" value="Phosphoglycerate mutase-like"/>
    <property type="match status" value="1"/>
</dbReference>
<dbReference type="InterPro" id="IPR029033">
    <property type="entry name" value="His_PPase_superfam"/>
</dbReference>
<feature type="region of interest" description="Disordered" evidence="1">
    <location>
        <begin position="239"/>
        <end position="310"/>
    </location>
</feature>
<dbReference type="PANTHER" id="PTHR16469:SF51">
    <property type="entry name" value="TRANSCRIPTION FACTOR TAU 55 KDA SUBUNIT"/>
    <property type="match status" value="1"/>
</dbReference>
<dbReference type="AlphaFoldDB" id="F7VK30"/>
<dbReference type="Proteomes" id="UP000001881">
    <property type="component" value="Unassembled WGS sequence"/>
</dbReference>
<dbReference type="Pfam" id="PF00300">
    <property type="entry name" value="His_Phos_1"/>
    <property type="match status" value="2"/>
</dbReference>
<dbReference type="STRING" id="771870.F7VK30"/>
<evidence type="ECO:0000313" key="3">
    <source>
        <dbReference type="Proteomes" id="UP000001881"/>
    </source>
</evidence>
<organism evidence="2 3">
    <name type="scientific">Sordaria macrospora (strain ATCC MYA-333 / DSM 997 / K(L3346) / K-hell)</name>
    <dbReference type="NCBI Taxonomy" id="771870"/>
    <lineage>
        <taxon>Eukaryota</taxon>
        <taxon>Fungi</taxon>
        <taxon>Dikarya</taxon>
        <taxon>Ascomycota</taxon>
        <taxon>Pezizomycotina</taxon>
        <taxon>Sordariomycetes</taxon>
        <taxon>Sordariomycetidae</taxon>
        <taxon>Sordariales</taxon>
        <taxon>Sordariaceae</taxon>
        <taxon>Sordaria</taxon>
    </lineage>
</organism>
<dbReference type="OMA" id="WYKPDRD"/>
<dbReference type="HOGENOM" id="CLU_042838_1_1_1"/>
<dbReference type="EMBL" id="CABT02000001">
    <property type="protein sequence ID" value="CCC05857.1"/>
    <property type="molecule type" value="Genomic_DNA"/>
</dbReference>
<dbReference type="SUPFAM" id="SSF53254">
    <property type="entry name" value="Phosphoglycerate mutase-like"/>
    <property type="match status" value="1"/>
</dbReference>
<dbReference type="FunCoup" id="F7VK30">
    <property type="interactions" value="127"/>
</dbReference>
<dbReference type="OrthoDB" id="414418at2759"/>
<dbReference type="VEuPathDB" id="FungiDB:SMAC_00073"/>
<accession>F7VK30</accession>
<dbReference type="InterPro" id="IPR051710">
    <property type="entry name" value="Phosphatase_SH3-domain"/>
</dbReference>
<dbReference type="eggNOG" id="ENOG502RYP8">
    <property type="taxonomic scope" value="Eukaryota"/>
</dbReference>